<comment type="caution">
    <text evidence="2">The sequence shown here is derived from an EMBL/GenBank/DDBJ whole genome shotgun (WGS) entry which is preliminary data.</text>
</comment>
<sequence>MRHAWVLPSFLFFVLLLSGTRLIQWAVDGTHAPTGAGRPRGVHTGGTDACTQHNYKPQASSGAEVHGSRCIAARSTARRATRRRIERRVHLTFTVAVTVF</sequence>
<feature type="signal peptide" evidence="1">
    <location>
        <begin position="1"/>
        <end position="19"/>
    </location>
</feature>
<evidence type="ECO:0000313" key="2">
    <source>
        <dbReference type="EMBL" id="KAG2572105.1"/>
    </source>
</evidence>
<gene>
    <name evidence="2" type="ORF">PVAP13_7KG136910</name>
</gene>
<evidence type="ECO:0000256" key="1">
    <source>
        <dbReference type="SAM" id="SignalP"/>
    </source>
</evidence>
<feature type="chain" id="PRO_5035920232" description="Secreted protein" evidence="1">
    <location>
        <begin position="20"/>
        <end position="100"/>
    </location>
</feature>
<organism evidence="2 3">
    <name type="scientific">Panicum virgatum</name>
    <name type="common">Blackwell switchgrass</name>
    <dbReference type="NCBI Taxonomy" id="38727"/>
    <lineage>
        <taxon>Eukaryota</taxon>
        <taxon>Viridiplantae</taxon>
        <taxon>Streptophyta</taxon>
        <taxon>Embryophyta</taxon>
        <taxon>Tracheophyta</taxon>
        <taxon>Spermatophyta</taxon>
        <taxon>Magnoliopsida</taxon>
        <taxon>Liliopsida</taxon>
        <taxon>Poales</taxon>
        <taxon>Poaceae</taxon>
        <taxon>PACMAD clade</taxon>
        <taxon>Panicoideae</taxon>
        <taxon>Panicodae</taxon>
        <taxon>Paniceae</taxon>
        <taxon>Panicinae</taxon>
        <taxon>Panicum</taxon>
        <taxon>Panicum sect. Hiantes</taxon>
    </lineage>
</organism>
<accession>A0A8T0QF30</accession>
<keyword evidence="3" id="KW-1185">Reference proteome</keyword>
<name>A0A8T0QF30_PANVG</name>
<dbReference type="AlphaFoldDB" id="A0A8T0QF30"/>
<evidence type="ECO:0000313" key="3">
    <source>
        <dbReference type="Proteomes" id="UP000823388"/>
    </source>
</evidence>
<keyword evidence="1" id="KW-0732">Signal</keyword>
<protein>
    <recommendedName>
        <fullName evidence="4">Secreted protein</fullName>
    </recommendedName>
</protein>
<reference evidence="2" key="1">
    <citation type="submission" date="2020-05" db="EMBL/GenBank/DDBJ databases">
        <title>WGS assembly of Panicum virgatum.</title>
        <authorList>
            <person name="Lovell J.T."/>
            <person name="Jenkins J."/>
            <person name="Shu S."/>
            <person name="Juenger T.E."/>
            <person name="Schmutz J."/>
        </authorList>
    </citation>
    <scope>NUCLEOTIDE SEQUENCE</scope>
    <source>
        <strain evidence="2">AP13</strain>
    </source>
</reference>
<dbReference type="Proteomes" id="UP000823388">
    <property type="component" value="Chromosome 7K"/>
</dbReference>
<evidence type="ECO:0008006" key="4">
    <source>
        <dbReference type="Google" id="ProtNLM"/>
    </source>
</evidence>
<dbReference type="EMBL" id="CM029049">
    <property type="protein sequence ID" value="KAG2572105.1"/>
    <property type="molecule type" value="Genomic_DNA"/>
</dbReference>
<proteinExistence type="predicted"/>